<dbReference type="Proteomes" id="UP000748756">
    <property type="component" value="Unassembled WGS sequence"/>
</dbReference>
<dbReference type="AlphaFoldDB" id="A0A9P5VEL4"/>
<proteinExistence type="predicted"/>
<sequence>MASTLSTLELSQIDDFSVQGYLETGGSNAADSVFLAPSLCEFCSLVQELKFRTVLYQETPPALAMLIQGCSAVGLTKLTVRQSPWDEDLFSAIRRHAETLTELIFYEKSHPNDDEYEYEYDEGGSDGDEIRAMSDTNVVMGWYALNNQARSPACLQTLRALFEMLEPHKHVTTLRFNRHHRMPE</sequence>
<keyword evidence="2" id="KW-1185">Reference proteome</keyword>
<name>A0A9P5VEL4_9FUNG</name>
<dbReference type="EMBL" id="JAAAUQ010000064">
    <property type="protein sequence ID" value="KAF9155499.1"/>
    <property type="molecule type" value="Genomic_DNA"/>
</dbReference>
<protein>
    <submittedName>
        <fullName evidence="1">Uncharacterized protein</fullName>
    </submittedName>
</protein>
<evidence type="ECO:0000313" key="1">
    <source>
        <dbReference type="EMBL" id="KAF9155499.1"/>
    </source>
</evidence>
<evidence type="ECO:0000313" key="2">
    <source>
        <dbReference type="Proteomes" id="UP000748756"/>
    </source>
</evidence>
<accession>A0A9P5VEL4</accession>
<comment type="caution">
    <text evidence="1">The sequence shown here is derived from an EMBL/GenBank/DDBJ whole genome shotgun (WGS) entry which is preliminary data.</text>
</comment>
<reference evidence="1" key="1">
    <citation type="journal article" date="2020" name="Fungal Divers.">
        <title>Resolving the Mortierellaceae phylogeny through synthesis of multi-gene phylogenetics and phylogenomics.</title>
        <authorList>
            <person name="Vandepol N."/>
            <person name="Liber J."/>
            <person name="Desiro A."/>
            <person name="Na H."/>
            <person name="Kennedy M."/>
            <person name="Barry K."/>
            <person name="Grigoriev I.V."/>
            <person name="Miller A.N."/>
            <person name="O'Donnell K."/>
            <person name="Stajich J.E."/>
            <person name="Bonito G."/>
        </authorList>
    </citation>
    <scope>NUCLEOTIDE SEQUENCE</scope>
    <source>
        <strain evidence="1">NRRL 6426</strain>
    </source>
</reference>
<organism evidence="1 2">
    <name type="scientific">Linnemannia schmuckeri</name>
    <dbReference type="NCBI Taxonomy" id="64567"/>
    <lineage>
        <taxon>Eukaryota</taxon>
        <taxon>Fungi</taxon>
        <taxon>Fungi incertae sedis</taxon>
        <taxon>Mucoromycota</taxon>
        <taxon>Mortierellomycotina</taxon>
        <taxon>Mortierellomycetes</taxon>
        <taxon>Mortierellales</taxon>
        <taxon>Mortierellaceae</taxon>
        <taxon>Linnemannia</taxon>
    </lineage>
</organism>
<gene>
    <name evidence="1" type="ORF">BG015_009691</name>
</gene>